<comment type="caution">
    <text evidence="2">The sequence shown here is derived from an EMBL/GenBank/DDBJ whole genome shotgun (WGS) entry which is preliminary data.</text>
</comment>
<evidence type="ECO:0000313" key="3">
    <source>
        <dbReference type="Proteomes" id="UP000593571"/>
    </source>
</evidence>
<evidence type="ECO:0000313" key="2">
    <source>
        <dbReference type="EMBL" id="KAF6494872.1"/>
    </source>
</evidence>
<dbReference type="Proteomes" id="UP000593571">
    <property type="component" value="Unassembled WGS sequence"/>
</dbReference>
<gene>
    <name evidence="2" type="ORF">HJG63_005026</name>
</gene>
<dbReference type="AlphaFoldDB" id="A0A7J8JFK3"/>
<dbReference type="InterPro" id="IPR001810">
    <property type="entry name" value="F-box_dom"/>
</dbReference>
<organism evidence="2 3">
    <name type="scientific">Rousettus aegyptiacus</name>
    <name type="common">Egyptian fruit bat</name>
    <name type="synonym">Pteropus aegyptiacus</name>
    <dbReference type="NCBI Taxonomy" id="9407"/>
    <lineage>
        <taxon>Eukaryota</taxon>
        <taxon>Metazoa</taxon>
        <taxon>Chordata</taxon>
        <taxon>Craniata</taxon>
        <taxon>Vertebrata</taxon>
        <taxon>Euteleostomi</taxon>
        <taxon>Mammalia</taxon>
        <taxon>Eutheria</taxon>
        <taxon>Laurasiatheria</taxon>
        <taxon>Chiroptera</taxon>
        <taxon>Yinpterochiroptera</taxon>
        <taxon>Pteropodoidea</taxon>
        <taxon>Pteropodidae</taxon>
        <taxon>Rousettinae</taxon>
        <taxon>Rousettus</taxon>
    </lineage>
</organism>
<protein>
    <submittedName>
        <fullName evidence="2">F-box protein 36</fullName>
    </submittedName>
</protein>
<evidence type="ECO:0000259" key="1">
    <source>
        <dbReference type="PROSITE" id="PS50181"/>
    </source>
</evidence>
<proteinExistence type="predicted"/>
<dbReference type="SUPFAM" id="SSF81383">
    <property type="entry name" value="F-box domain"/>
    <property type="match status" value="1"/>
</dbReference>
<feature type="domain" description="F-box" evidence="1">
    <location>
        <begin position="31"/>
        <end position="79"/>
    </location>
</feature>
<dbReference type="EMBL" id="JACASE010000002">
    <property type="protein sequence ID" value="KAF6494872.1"/>
    <property type="molecule type" value="Genomic_DNA"/>
</dbReference>
<sequence length="146" mass="16914">MAATPKPRVQIALVFGAKILDYVFNLCEGRFDYLERLSDSLLLHIISYLDLKDIASLSQTSQRLSKVTVKSFPSAFSKPFLSFLKKKYSSGLLFAFIPVFVEYLLYDRHIPGHRSNRDGKRLFLISRHLQFNRRKSTQIQIIITWG</sequence>
<dbReference type="Pfam" id="PF00646">
    <property type="entry name" value="F-box"/>
    <property type="match status" value="1"/>
</dbReference>
<name>A0A7J8JFK3_ROUAE</name>
<dbReference type="InterPro" id="IPR036047">
    <property type="entry name" value="F-box-like_dom_sf"/>
</dbReference>
<accession>A0A7J8JFK3</accession>
<dbReference type="Gene3D" id="1.20.1280.50">
    <property type="match status" value="1"/>
</dbReference>
<reference evidence="2 3" key="1">
    <citation type="journal article" date="2020" name="Nature">
        <title>Six reference-quality genomes reveal evolution of bat adaptations.</title>
        <authorList>
            <person name="Jebb D."/>
            <person name="Huang Z."/>
            <person name="Pippel M."/>
            <person name="Hughes G.M."/>
            <person name="Lavrichenko K."/>
            <person name="Devanna P."/>
            <person name="Winkler S."/>
            <person name="Jermiin L.S."/>
            <person name="Skirmuntt E.C."/>
            <person name="Katzourakis A."/>
            <person name="Burkitt-Gray L."/>
            <person name="Ray D.A."/>
            <person name="Sullivan K.A.M."/>
            <person name="Roscito J.G."/>
            <person name="Kirilenko B.M."/>
            <person name="Davalos L.M."/>
            <person name="Corthals A.P."/>
            <person name="Power M.L."/>
            <person name="Jones G."/>
            <person name="Ransome R.D."/>
            <person name="Dechmann D.K.N."/>
            <person name="Locatelli A.G."/>
            <person name="Puechmaille S.J."/>
            <person name="Fedrigo O."/>
            <person name="Jarvis E.D."/>
            <person name="Hiller M."/>
            <person name="Vernes S.C."/>
            <person name="Myers E.W."/>
            <person name="Teeling E.C."/>
        </authorList>
    </citation>
    <scope>NUCLEOTIDE SEQUENCE [LARGE SCALE GENOMIC DNA]</scope>
    <source>
        <strain evidence="2">MRouAeg1</strain>
        <tissue evidence="2">Muscle</tissue>
    </source>
</reference>
<keyword evidence="3" id="KW-1185">Reference proteome</keyword>
<dbReference type="PROSITE" id="PS50181">
    <property type="entry name" value="FBOX"/>
    <property type="match status" value="1"/>
</dbReference>